<feature type="compositionally biased region" description="Polar residues" evidence="1">
    <location>
        <begin position="189"/>
        <end position="210"/>
    </location>
</feature>
<evidence type="ECO:0000313" key="5">
    <source>
        <dbReference type="Proteomes" id="UP001385809"/>
    </source>
</evidence>
<proteinExistence type="predicted"/>
<feature type="compositionally biased region" description="Low complexity" evidence="1">
    <location>
        <begin position="88"/>
        <end position="115"/>
    </location>
</feature>
<comment type="caution">
    <text evidence="4">The sequence shown here is derived from an EMBL/GenBank/DDBJ whole genome shotgun (WGS) entry which is preliminary data.</text>
</comment>
<dbReference type="InterPro" id="IPR008613">
    <property type="entry name" value="Excalibur_Ca-bd_domain"/>
</dbReference>
<feature type="signal peptide" evidence="2">
    <location>
        <begin position="1"/>
        <end position="27"/>
    </location>
</feature>
<feature type="chain" id="PRO_5045491573" evidence="2">
    <location>
        <begin position="28"/>
        <end position="224"/>
    </location>
</feature>
<dbReference type="Pfam" id="PF05901">
    <property type="entry name" value="Excalibur"/>
    <property type="match status" value="1"/>
</dbReference>
<gene>
    <name evidence="4" type="ORF">WCD74_03325</name>
</gene>
<sequence>MVRWTRLGPLAVVVVASALMVAGPAYAQQDPPAPGTDRCTDLVNAEKAVQEATEGSEKDAAVAKATTDLCTGTATTTPQGDDSTNGEPPADGDAGTAGAQQQPQNGGDGQQAPGQSTSENRTRQSGQGGPASTTRQQRVGDQNCPDFANQREAQQYFESIGGSAQNNADRLDANHNGVACEDYFDDGDNQNAAVTTTGDDGSEAKTSGDQVTEVPEGSAQTGGF</sequence>
<feature type="domain" description="Excalibur calcium-binding" evidence="3">
    <location>
        <begin position="142"/>
        <end position="181"/>
    </location>
</feature>
<feature type="compositionally biased region" description="Polar residues" evidence="1">
    <location>
        <begin position="151"/>
        <end position="168"/>
    </location>
</feature>
<accession>A0ABU8MHL2</accession>
<dbReference type="Proteomes" id="UP001385809">
    <property type="component" value="Unassembled WGS sequence"/>
</dbReference>
<reference evidence="4 5" key="1">
    <citation type="submission" date="2024-03" db="EMBL/GenBank/DDBJ databases">
        <title>Actinomycetospora sp. OC33-EN08, a novel actinomycete isolated from wild orchid (Aerides multiflora).</title>
        <authorList>
            <person name="Suriyachadkun C."/>
        </authorList>
    </citation>
    <scope>NUCLEOTIDE SEQUENCE [LARGE SCALE GENOMIC DNA]</scope>
    <source>
        <strain evidence="4 5">OC33-EN08</strain>
    </source>
</reference>
<evidence type="ECO:0000259" key="3">
    <source>
        <dbReference type="Pfam" id="PF05901"/>
    </source>
</evidence>
<feature type="region of interest" description="Disordered" evidence="1">
    <location>
        <begin position="70"/>
        <end position="224"/>
    </location>
</feature>
<name>A0ABU8MHL2_9PSEU</name>
<protein>
    <submittedName>
        <fullName evidence="4">Excalibur calcium-binding domain-containing protein</fullName>
    </submittedName>
</protein>
<evidence type="ECO:0000256" key="1">
    <source>
        <dbReference type="SAM" id="MobiDB-lite"/>
    </source>
</evidence>
<organism evidence="4 5">
    <name type="scientific">Actinomycetospora aurantiaca</name>
    <dbReference type="NCBI Taxonomy" id="3129233"/>
    <lineage>
        <taxon>Bacteria</taxon>
        <taxon>Bacillati</taxon>
        <taxon>Actinomycetota</taxon>
        <taxon>Actinomycetes</taxon>
        <taxon>Pseudonocardiales</taxon>
        <taxon>Pseudonocardiaceae</taxon>
        <taxon>Actinomycetospora</taxon>
    </lineage>
</organism>
<evidence type="ECO:0000256" key="2">
    <source>
        <dbReference type="SAM" id="SignalP"/>
    </source>
</evidence>
<keyword evidence="5" id="KW-1185">Reference proteome</keyword>
<feature type="compositionally biased region" description="Polar residues" evidence="1">
    <location>
        <begin position="116"/>
        <end position="140"/>
    </location>
</feature>
<evidence type="ECO:0000313" key="4">
    <source>
        <dbReference type="EMBL" id="MEJ2866779.1"/>
    </source>
</evidence>
<dbReference type="EMBL" id="JBBEGN010000001">
    <property type="protein sequence ID" value="MEJ2866779.1"/>
    <property type="molecule type" value="Genomic_DNA"/>
</dbReference>
<keyword evidence="2" id="KW-0732">Signal</keyword>
<dbReference type="RefSeq" id="WP_337693392.1">
    <property type="nucleotide sequence ID" value="NZ_JBBEGN010000001.1"/>
</dbReference>